<dbReference type="AlphaFoldDB" id="A0A4C1Z3L7"/>
<protein>
    <submittedName>
        <fullName evidence="2">Uncharacterized protein</fullName>
    </submittedName>
</protein>
<accession>A0A4C1Z3L7</accession>
<feature type="region of interest" description="Disordered" evidence="1">
    <location>
        <begin position="87"/>
        <end position="112"/>
    </location>
</feature>
<name>A0A4C1Z3L7_EUMVA</name>
<keyword evidence="3" id="KW-1185">Reference proteome</keyword>
<organism evidence="2 3">
    <name type="scientific">Eumeta variegata</name>
    <name type="common">Bagworm moth</name>
    <name type="synonym">Eumeta japonica</name>
    <dbReference type="NCBI Taxonomy" id="151549"/>
    <lineage>
        <taxon>Eukaryota</taxon>
        <taxon>Metazoa</taxon>
        <taxon>Ecdysozoa</taxon>
        <taxon>Arthropoda</taxon>
        <taxon>Hexapoda</taxon>
        <taxon>Insecta</taxon>
        <taxon>Pterygota</taxon>
        <taxon>Neoptera</taxon>
        <taxon>Endopterygota</taxon>
        <taxon>Lepidoptera</taxon>
        <taxon>Glossata</taxon>
        <taxon>Ditrysia</taxon>
        <taxon>Tineoidea</taxon>
        <taxon>Psychidae</taxon>
        <taxon>Oiketicinae</taxon>
        <taxon>Eumeta</taxon>
    </lineage>
</organism>
<evidence type="ECO:0000313" key="3">
    <source>
        <dbReference type="Proteomes" id="UP000299102"/>
    </source>
</evidence>
<sequence length="112" mass="12144">MSPAYKGTIRLEGPEPLSLTPATLEATKSETVFINSFVHCKSGGRVVKNNPFESEGTSANPTKSTNAFQIKSARVIRCVRAEHIKPPVPDVHMRQSRRSPARLDASWAGGAL</sequence>
<evidence type="ECO:0000256" key="1">
    <source>
        <dbReference type="SAM" id="MobiDB-lite"/>
    </source>
</evidence>
<comment type="caution">
    <text evidence="2">The sequence shown here is derived from an EMBL/GenBank/DDBJ whole genome shotgun (WGS) entry which is preliminary data.</text>
</comment>
<evidence type="ECO:0000313" key="2">
    <source>
        <dbReference type="EMBL" id="GBP82170.1"/>
    </source>
</evidence>
<proteinExistence type="predicted"/>
<reference evidence="2 3" key="1">
    <citation type="journal article" date="2019" name="Commun. Biol.">
        <title>The bagworm genome reveals a unique fibroin gene that provides high tensile strength.</title>
        <authorList>
            <person name="Kono N."/>
            <person name="Nakamura H."/>
            <person name="Ohtoshi R."/>
            <person name="Tomita M."/>
            <person name="Numata K."/>
            <person name="Arakawa K."/>
        </authorList>
    </citation>
    <scope>NUCLEOTIDE SEQUENCE [LARGE SCALE GENOMIC DNA]</scope>
</reference>
<dbReference type="Proteomes" id="UP000299102">
    <property type="component" value="Unassembled WGS sequence"/>
</dbReference>
<dbReference type="EMBL" id="BGZK01001551">
    <property type="protein sequence ID" value="GBP82170.1"/>
    <property type="molecule type" value="Genomic_DNA"/>
</dbReference>
<gene>
    <name evidence="2" type="ORF">EVAR_60460_1</name>
</gene>